<evidence type="ECO:0000256" key="5">
    <source>
        <dbReference type="ARBA" id="ARBA00022967"/>
    </source>
</evidence>
<dbReference type="AlphaFoldDB" id="A0AAE3M612"/>
<dbReference type="Gene3D" id="3.40.50.300">
    <property type="entry name" value="P-loop containing nucleotide triphosphate hydrolases"/>
    <property type="match status" value="1"/>
</dbReference>
<dbReference type="EMBL" id="JAPDPJ010000037">
    <property type="protein sequence ID" value="MCW3787829.1"/>
    <property type="molecule type" value="Genomic_DNA"/>
</dbReference>
<evidence type="ECO:0000256" key="1">
    <source>
        <dbReference type="ARBA" id="ARBA00005417"/>
    </source>
</evidence>
<dbReference type="RefSeq" id="WP_301191393.1">
    <property type="nucleotide sequence ID" value="NZ_JAPDPJ010000037.1"/>
</dbReference>
<keyword evidence="2" id="KW-0813">Transport</keyword>
<dbReference type="GO" id="GO:0016887">
    <property type="term" value="F:ATP hydrolysis activity"/>
    <property type="evidence" value="ECO:0007669"/>
    <property type="project" value="InterPro"/>
</dbReference>
<protein>
    <submittedName>
        <fullName evidence="7">ABC transporter ATP-binding protein</fullName>
    </submittedName>
</protein>
<comment type="caution">
    <text evidence="7">The sequence shown here is derived from an EMBL/GenBank/DDBJ whole genome shotgun (WGS) entry which is preliminary data.</text>
</comment>
<dbReference type="InterPro" id="IPR017911">
    <property type="entry name" value="MacB-like_ATP-bd"/>
</dbReference>
<evidence type="ECO:0000313" key="7">
    <source>
        <dbReference type="EMBL" id="MCW3787829.1"/>
    </source>
</evidence>
<dbReference type="PANTHER" id="PTHR42798:SF6">
    <property type="entry name" value="CELL DIVISION ATP-BINDING PROTEIN FTSE"/>
    <property type="match status" value="1"/>
</dbReference>
<dbReference type="PANTHER" id="PTHR42798">
    <property type="entry name" value="LIPOPROTEIN-RELEASING SYSTEM ATP-BINDING PROTEIN LOLD"/>
    <property type="match status" value="1"/>
</dbReference>
<dbReference type="Pfam" id="PF00005">
    <property type="entry name" value="ABC_tran"/>
    <property type="match status" value="1"/>
</dbReference>
<comment type="similarity">
    <text evidence="1">Belongs to the ABC transporter superfamily.</text>
</comment>
<evidence type="ECO:0000256" key="2">
    <source>
        <dbReference type="ARBA" id="ARBA00022448"/>
    </source>
</evidence>
<organism evidence="7 8">
    <name type="scientific">Plebeiibacterium sediminum</name>
    <dbReference type="NCBI Taxonomy" id="2992112"/>
    <lineage>
        <taxon>Bacteria</taxon>
        <taxon>Pseudomonadati</taxon>
        <taxon>Bacteroidota</taxon>
        <taxon>Bacteroidia</taxon>
        <taxon>Marinilabiliales</taxon>
        <taxon>Marinilabiliaceae</taxon>
        <taxon>Plebeiibacterium</taxon>
    </lineage>
</organism>
<gene>
    <name evidence="7" type="ORF">OM075_15240</name>
</gene>
<dbReference type="PROSITE" id="PS50893">
    <property type="entry name" value="ABC_TRANSPORTER_2"/>
    <property type="match status" value="1"/>
</dbReference>
<dbReference type="InterPro" id="IPR027417">
    <property type="entry name" value="P-loop_NTPase"/>
</dbReference>
<dbReference type="GO" id="GO:0005524">
    <property type="term" value="F:ATP binding"/>
    <property type="evidence" value="ECO:0007669"/>
    <property type="project" value="UniProtKB-KW"/>
</dbReference>
<dbReference type="InterPro" id="IPR003593">
    <property type="entry name" value="AAA+_ATPase"/>
</dbReference>
<accession>A0AAE3M612</accession>
<dbReference type="CDD" id="cd03255">
    <property type="entry name" value="ABC_MJ0796_LolCDE_FtsE"/>
    <property type="match status" value="1"/>
</dbReference>
<name>A0AAE3M612_9BACT</name>
<dbReference type="InterPro" id="IPR003439">
    <property type="entry name" value="ABC_transporter-like_ATP-bd"/>
</dbReference>
<keyword evidence="3" id="KW-0547">Nucleotide-binding</keyword>
<keyword evidence="8" id="KW-1185">Reference proteome</keyword>
<keyword evidence="5" id="KW-1278">Translocase</keyword>
<keyword evidence="4 7" id="KW-0067">ATP-binding</keyword>
<evidence type="ECO:0000256" key="4">
    <source>
        <dbReference type="ARBA" id="ARBA00022840"/>
    </source>
</evidence>
<proteinExistence type="inferred from homology"/>
<dbReference type="SUPFAM" id="SSF52540">
    <property type="entry name" value="P-loop containing nucleoside triphosphate hydrolases"/>
    <property type="match status" value="1"/>
</dbReference>
<dbReference type="Proteomes" id="UP001209229">
    <property type="component" value="Unassembled WGS sequence"/>
</dbReference>
<feature type="domain" description="ABC transporter" evidence="6">
    <location>
        <begin position="2"/>
        <end position="224"/>
    </location>
</feature>
<dbReference type="SMART" id="SM00382">
    <property type="entry name" value="AAA"/>
    <property type="match status" value="1"/>
</dbReference>
<evidence type="ECO:0000259" key="6">
    <source>
        <dbReference type="PROSITE" id="PS50893"/>
    </source>
</evidence>
<sequence>MIQAVDISKEYRTGNVMHQALSNINLNVERGDYVTFYGPSGSGKSSLVNILGLLDYPSSGELIFDGQSVVNMNERQRLMYRRGRIGYLFSSSRLVEELTVYENIELPLVYQKIKKTDRKQRVLKIISELNLTHRKNYFPKDLTGVEKQKVAIARAIIIEPLVIIADEPTGKLNSAEGVEILDILNRINENGTTIMVFTHSESVAAKGQKIVQVFDGHLVREKMLK</sequence>
<reference evidence="7" key="1">
    <citation type="submission" date="2022-10" db="EMBL/GenBank/DDBJ databases">
        <authorList>
            <person name="Yu W.X."/>
        </authorList>
    </citation>
    <scope>NUCLEOTIDE SEQUENCE</scope>
    <source>
        <strain evidence="7">AAT</strain>
    </source>
</reference>
<evidence type="ECO:0000313" key="8">
    <source>
        <dbReference type="Proteomes" id="UP001209229"/>
    </source>
</evidence>
<evidence type="ECO:0000256" key="3">
    <source>
        <dbReference type="ARBA" id="ARBA00022741"/>
    </source>
</evidence>